<dbReference type="SUPFAM" id="SSF46785">
    <property type="entry name" value="Winged helix' DNA-binding domain"/>
    <property type="match status" value="1"/>
</dbReference>
<evidence type="ECO:0000313" key="2">
    <source>
        <dbReference type="EMBL" id="EKC45527.1"/>
    </source>
</evidence>
<protein>
    <submittedName>
        <fullName evidence="2">Protein containing DNA translocase ftsK gamma domain protein</fullName>
    </submittedName>
</protein>
<dbReference type="EMBL" id="AJWZ01011366">
    <property type="protein sequence ID" value="EKC45527.1"/>
    <property type="molecule type" value="Genomic_DNA"/>
</dbReference>
<dbReference type="InterPro" id="IPR050206">
    <property type="entry name" value="FtsK/SpoIIIE/SftA"/>
</dbReference>
<dbReference type="InterPro" id="IPR018541">
    <property type="entry name" value="Ftsk_gamma"/>
</dbReference>
<dbReference type="PANTHER" id="PTHR22683">
    <property type="entry name" value="SPORULATION PROTEIN RELATED"/>
    <property type="match status" value="1"/>
</dbReference>
<dbReference type="InterPro" id="IPR036390">
    <property type="entry name" value="WH_DNA-bd_sf"/>
</dbReference>
<proteinExistence type="predicted"/>
<dbReference type="PANTHER" id="PTHR22683:SF41">
    <property type="entry name" value="DNA TRANSLOCASE FTSK"/>
    <property type="match status" value="1"/>
</dbReference>
<accession>K1R9E0</accession>
<dbReference type="AlphaFoldDB" id="K1R9E0"/>
<sequence length="168" mass="19105">MSLFSKLFKCQVKNELPVVNSKENEIEKVSPAIELSGAGKIKEVGNFIVNSPIVVQNRNMHIDLLEDNDILNVLNLIKNQNKPDSIDMSKYIKKMNEQISYDVYNDSLYNDIVEFVISTQKVSVSLLQRKFKLGYNRAARTIDLLEECGIIGPPNGSNFRDILVRKDN</sequence>
<dbReference type="SMART" id="SM00843">
    <property type="entry name" value="Ftsk_gamma"/>
    <property type="match status" value="1"/>
</dbReference>
<gene>
    <name evidence="2" type="ORF">OBE_16833</name>
</gene>
<reference evidence="2" key="1">
    <citation type="journal article" date="2013" name="Environ. Microbiol.">
        <title>Microbiota from the distal guts of lean and obese adolescents exhibit partial functional redundancy besides clear differences in community structure.</title>
        <authorList>
            <person name="Ferrer M."/>
            <person name="Ruiz A."/>
            <person name="Lanza F."/>
            <person name="Haange S.B."/>
            <person name="Oberbach A."/>
            <person name="Till H."/>
            <person name="Bargiela R."/>
            <person name="Campoy C."/>
            <person name="Segura M.T."/>
            <person name="Richter M."/>
            <person name="von Bergen M."/>
            <person name="Seifert J."/>
            <person name="Suarez A."/>
        </authorList>
    </citation>
    <scope>NUCLEOTIDE SEQUENCE</scope>
</reference>
<feature type="domain" description="FtsK gamma" evidence="1">
    <location>
        <begin position="102"/>
        <end position="167"/>
    </location>
</feature>
<dbReference type="InterPro" id="IPR036388">
    <property type="entry name" value="WH-like_DNA-bd_sf"/>
</dbReference>
<dbReference type="Pfam" id="PF09397">
    <property type="entry name" value="FtsK_gamma"/>
    <property type="match status" value="1"/>
</dbReference>
<evidence type="ECO:0000259" key="1">
    <source>
        <dbReference type="SMART" id="SM00843"/>
    </source>
</evidence>
<name>K1R9E0_9ZZZZ</name>
<comment type="caution">
    <text evidence="2">The sequence shown here is derived from an EMBL/GenBank/DDBJ whole genome shotgun (WGS) entry which is preliminary data.</text>
</comment>
<organism evidence="2">
    <name type="scientific">human gut metagenome</name>
    <dbReference type="NCBI Taxonomy" id="408170"/>
    <lineage>
        <taxon>unclassified sequences</taxon>
        <taxon>metagenomes</taxon>
        <taxon>organismal metagenomes</taxon>
    </lineage>
</organism>
<dbReference type="Gene3D" id="1.10.10.10">
    <property type="entry name" value="Winged helix-like DNA-binding domain superfamily/Winged helix DNA-binding domain"/>
    <property type="match status" value="1"/>
</dbReference>